<gene>
    <name evidence="3" type="primary">rlpA</name>
    <name evidence="7" type="ORF">GCM10010985_58710</name>
</gene>
<feature type="region of interest" description="Disordered" evidence="5">
    <location>
        <begin position="56"/>
        <end position="78"/>
    </location>
</feature>
<dbReference type="EC" id="4.2.2.-" evidence="3"/>
<keyword evidence="2 3" id="KW-0961">Cell wall biogenesis/degradation</keyword>
<keyword evidence="1 3" id="KW-0456">Lyase</keyword>
<dbReference type="NCBIfam" id="TIGR00413">
    <property type="entry name" value="rlpA"/>
    <property type="match status" value="1"/>
</dbReference>
<dbReference type="InterPro" id="IPR034718">
    <property type="entry name" value="RlpA"/>
</dbReference>
<dbReference type="HAMAP" id="MF_02071">
    <property type="entry name" value="RlpA"/>
    <property type="match status" value="1"/>
</dbReference>
<dbReference type="Pfam" id="PF03330">
    <property type="entry name" value="DPBB_1"/>
    <property type="match status" value="1"/>
</dbReference>
<dbReference type="Proteomes" id="UP000597138">
    <property type="component" value="Unassembled WGS sequence"/>
</dbReference>
<name>A0ABQ1S8W0_9BURK</name>
<evidence type="ECO:0000256" key="4">
    <source>
        <dbReference type="RuleBase" id="RU003495"/>
    </source>
</evidence>
<comment type="similarity">
    <text evidence="3 4">Belongs to the RlpA family.</text>
</comment>
<sequence length="233" mass="24697">MHGEAYGCLARAQQRGAAAAYRWNTSMDVRYIRHIASLLAVGVLAGCAAPGSGDVASSTPASSYHRTAGSFSTSNARSADTPLAFDSRLNALPAQDADKGRSLADAEPITAGPDVGNFEQKGKASWYGRLFHGRKTASGEKFNMNAMTAAHRTLPLASWVRVTNESNHKTVVVKINDRGPYVGNRVIDLSYAAASALGMRGVGTQKVKIEGLTQQEARAAREQSQSLADDSVN</sequence>
<evidence type="ECO:0000256" key="1">
    <source>
        <dbReference type="ARBA" id="ARBA00023239"/>
    </source>
</evidence>
<dbReference type="Gene3D" id="2.40.40.10">
    <property type="entry name" value="RlpA-like domain"/>
    <property type="match status" value="1"/>
</dbReference>
<evidence type="ECO:0000256" key="5">
    <source>
        <dbReference type="SAM" id="MobiDB-lite"/>
    </source>
</evidence>
<comment type="function">
    <text evidence="3">Lytic transglycosylase with a strong preference for naked glycan strands that lack stem peptides.</text>
</comment>
<dbReference type="EMBL" id="BMEG01000016">
    <property type="protein sequence ID" value="GGD96323.1"/>
    <property type="molecule type" value="Genomic_DNA"/>
</dbReference>
<organism evidence="7 8">
    <name type="scientific">Caballeronia grimmiae</name>
    <dbReference type="NCBI Taxonomy" id="1071679"/>
    <lineage>
        <taxon>Bacteria</taxon>
        <taxon>Pseudomonadati</taxon>
        <taxon>Pseudomonadota</taxon>
        <taxon>Betaproteobacteria</taxon>
        <taxon>Burkholderiales</taxon>
        <taxon>Burkholderiaceae</taxon>
        <taxon>Caballeronia</taxon>
    </lineage>
</organism>
<keyword evidence="8" id="KW-1185">Reference proteome</keyword>
<dbReference type="SUPFAM" id="SSF50685">
    <property type="entry name" value="Barwin-like endoglucanases"/>
    <property type="match status" value="1"/>
</dbReference>
<dbReference type="InterPro" id="IPR036908">
    <property type="entry name" value="RlpA-like_sf"/>
</dbReference>
<dbReference type="PANTHER" id="PTHR34183">
    <property type="entry name" value="ENDOLYTIC PEPTIDOGLYCAN TRANSGLYCOSYLASE RLPA"/>
    <property type="match status" value="1"/>
</dbReference>
<feature type="region of interest" description="Disordered" evidence="5">
    <location>
        <begin position="96"/>
        <end position="117"/>
    </location>
</feature>
<proteinExistence type="inferred from homology"/>
<evidence type="ECO:0000313" key="7">
    <source>
        <dbReference type="EMBL" id="GGD96323.1"/>
    </source>
</evidence>
<dbReference type="CDD" id="cd22268">
    <property type="entry name" value="DPBB_RlpA-like"/>
    <property type="match status" value="1"/>
</dbReference>
<feature type="domain" description="RlpA-like protein double-psi beta-barrel" evidence="6">
    <location>
        <begin position="120"/>
        <end position="209"/>
    </location>
</feature>
<protein>
    <recommendedName>
        <fullName evidence="3">Endolytic peptidoglycan transglycosylase RlpA</fullName>
        <ecNumber evidence="3">4.2.2.-</ecNumber>
    </recommendedName>
</protein>
<comment type="caution">
    <text evidence="7">The sequence shown here is derived from an EMBL/GenBank/DDBJ whole genome shotgun (WGS) entry which is preliminary data.</text>
</comment>
<evidence type="ECO:0000259" key="6">
    <source>
        <dbReference type="Pfam" id="PF03330"/>
    </source>
</evidence>
<dbReference type="InterPro" id="IPR009009">
    <property type="entry name" value="RlpA-like_DPBB"/>
</dbReference>
<evidence type="ECO:0000256" key="3">
    <source>
        <dbReference type="HAMAP-Rule" id="MF_02071"/>
    </source>
</evidence>
<dbReference type="InterPro" id="IPR012997">
    <property type="entry name" value="RplA"/>
</dbReference>
<evidence type="ECO:0000313" key="8">
    <source>
        <dbReference type="Proteomes" id="UP000597138"/>
    </source>
</evidence>
<dbReference type="PANTHER" id="PTHR34183:SF1">
    <property type="entry name" value="ENDOLYTIC PEPTIDOGLYCAN TRANSGLYCOSYLASE RLPA"/>
    <property type="match status" value="1"/>
</dbReference>
<reference evidence="8" key="1">
    <citation type="journal article" date="2019" name="Int. J. Syst. Evol. Microbiol.">
        <title>The Global Catalogue of Microorganisms (GCM) 10K type strain sequencing project: providing services to taxonomists for standard genome sequencing and annotation.</title>
        <authorList>
            <consortium name="The Broad Institute Genomics Platform"/>
            <consortium name="The Broad Institute Genome Sequencing Center for Infectious Disease"/>
            <person name="Wu L."/>
            <person name="Ma J."/>
        </authorList>
    </citation>
    <scope>NUCLEOTIDE SEQUENCE [LARGE SCALE GENOMIC DNA]</scope>
    <source>
        <strain evidence="8">CGMCC 1.11013</strain>
    </source>
</reference>
<evidence type="ECO:0000256" key="2">
    <source>
        <dbReference type="ARBA" id="ARBA00023316"/>
    </source>
</evidence>
<accession>A0ABQ1S8W0</accession>